<dbReference type="GO" id="GO:0005668">
    <property type="term" value="C:RNA polymerase transcription factor SL1 complex"/>
    <property type="evidence" value="ECO:0007669"/>
    <property type="project" value="TreeGrafter"/>
</dbReference>
<evidence type="ECO:0000256" key="8">
    <source>
        <dbReference type="ARBA" id="ARBA00023163"/>
    </source>
</evidence>
<protein>
    <submittedName>
        <fullName evidence="12">Putative tata box-binding protein-associated factor rna polymerase i subunit b</fullName>
    </submittedName>
</protein>
<keyword evidence="9" id="KW-0539">Nucleus</keyword>
<proteinExistence type="evidence at transcript level"/>
<evidence type="ECO:0000256" key="5">
    <source>
        <dbReference type="ARBA" id="ARBA00022833"/>
    </source>
</evidence>
<evidence type="ECO:0000313" key="12">
    <source>
        <dbReference type="EMBL" id="JAC13977.1"/>
    </source>
</evidence>
<feature type="non-terminal residue" evidence="12">
    <location>
        <position position="1"/>
    </location>
</feature>
<organism evidence="12">
    <name type="scientific">Triatoma infestans</name>
    <name type="common">Assassin bug</name>
    <dbReference type="NCBI Taxonomy" id="30076"/>
    <lineage>
        <taxon>Eukaryota</taxon>
        <taxon>Metazoa</taxon>
        <taxon>Ecdysozoa</taxon>
        <taxon>Arthropoda</taxon>
        <taxon>Hexapoda</taxon>
        <taxon>Insecta</taxon>
        <taxon>Pterygota</taxon>
        <taxon>Neoptera</taxon>
        <taxon>Paraneoptera</taxon>
        <taxon>Hemiptera</taxon>
        <taxon>Heteroptera</taxon>
        <taxon>Panheteroptera</taxon>
        <taxon>Cimicomorpha</taxon>
        <taxon>Reduviidae</taxon>
        <taxon>Triatominae</taxon>
        <taxon>Triatoma</taxon>
    </lineage>
</organism>
<keyword evidence="6" id="KW-0805">Transcription regulation</keyword>
<keyword evidence="4" id="KW-0863">Zinc-finger</keyword>
<feature type="region of interest" description="Disordered" evidence="10">
    <location>
        <begin position="151"/>
        <end position="180"/>
    </location>
</feature>
<evidence type="ECO:0000256" key="10">
    <source>
        <dbReference type="SAM" id="MobiDB-lite"/>
    </source>
</evidence>
<comment type="similarity">
    <text evidence="2">Belongs to the RRN7/TAF1B family.</text>
</comment>
<feature type="compositionally biased region" description="Basic residues" evidence="10">
    <location>
        <begin position="151"/>
        <end position="164"/>
    </location>
</feature>
<evidence type="ECO:0000256" key="2">
    <source>
        <dbReference type="ARBA" id="ARBA00006899"/>
    </source>
</evidence>
<accession>A0A023EY39</accession>
<evidence type="ECO:0000256" key="3">
    <source>
        <dbReference type="ARBA" id="ARBA00022723"/>
    </source>
</evidence>
<dbReference type="EMBL" id="GBBI01004735">
    <property type="protein sequence ID" value="JAC13977.1"/>
    <property type="molecule type" value="mRNA"/>
</dbReference>
<keyword evidence="5" id="KW-0862">Zinc</keyword>
<dbReference type="Pfam" id="PF20645">
    <property type="entry name" value="Rrn7_cyclin_C"/>
    <property type="match status" value="1"/>
</dbReference>
<dbReference type="PANTHER" id="PTHR31576">
    <property type="entry name" value="TATA BOX-BINDING PROTEIN-ASSOCIATED FACTOR RNA POLYMERASE I SUBUNIT B"/>
    <property type="match status" value="1"/>
</dbReference>
<dbReference type="GO" id="GO:0001164">
    <property type="term" value="F:RNA polymerase I core promoter sequence-specific DNA binding"/>
    <property type="evidence" value="ECO:0007669"/>
    <property type="project" value="InterPro"/>
</dbReference>
<keyword evidence="3" id="KW-0479">Metal-binding</keyword>
<feature type="compositionally biased region" description="Low complexity" evidence="10">
    <location>
        <begin position="166"/>
        <end position="180"/>
    </location>
</feature>
<dbReference type="GO" id="GO:0008270">
    <property type="term" value="F:zinc ion binding"/>
    <property type="evidence" value="ECO:0007669"/>
    <property type="project" value="UniProtKB-KW"/>
</dbReference>
<evidence type="ECO:0000256" key="7">
    <source>
        <dbReference type="ARBA" id="ARBA00023125"/>
    </source>
</evidence>
<dbReference type="PANTHER" id="PTHR31576:SF2">
    <property type="entry name" value="TATA BOX-BINDING PROTEIN-ASSOCIATED FACTOR RNA POLYMERASE I SUBUNIT B"/>
    <property type="match status" value="1"/>
</dbReference>
<keyword evidence="8" id="KW-0804">Transcription</keyword>
<dbReference type="InterPro" id="IPR048538">
    <property type="entry name" value="Rrn7_cyclin_C"/>
</dbReference>
<feature type="domain" description="Rrn7/TAF1B C-terminal cyclin" evidence="11">
    <location>
        <begin position="350"/>
        <end position="460"/>
    </location>
</feature>
<evidence type="ECO:0000256" key="6">
    <source>
        <dbReference type="ARBA" id="ARBA00023015"/>
    </source>
</evidence>
<keyword evidence="7" id="KW-0238">DNA-binding</keyword>
<name>A0A023EY39_TRIIF</name>
<evidence type="ECO:0000256" key="1">
    <source>
        <dbReference type="ARBA" id="ARBA00004604"/>
    </source>
</evidence>
<dbReference type="InterPro" id="IPR033599">
    <property type="entry name" value="TAF1B/Rrn7"/>
</dbReference>
<evidence type="ECO:0000256" key="9">
    <source>
        <dbReference type="ARBA" id="ARBA00023242"/>
    </source>
</evidence>
<evidence type="ECO:0000259" key="11">
    <source>
        <dbReference type="Pfam" id="PF20645"/>
    </source>
</evidence>
<reference evidence="12" key="1">
    <citation type="journal article" date="2014" name="PLoS Negl. Trop. Dis.">
        <title>An updated insight into the Sialotranscriptome of Triatoma infestans: developmental stage and geographic variations.</title>
        <authorList>
            <person name="Schwarz A."/>
            <person name="Medrano-Mercado N."/>
            <person name="Schaub G.A."/>
            <person name="Struchiner C.J."/>
            <person name="Bargues M.D."/>
            <person name="Levy M.Z."/>
            <person name="Ribeiro J.M."/>
        </authorList>
    </citation>
    <scope>NUCLEOTIDE SEQUENCE</scope>
    <source>
        <strain evidence="12">Chile</strain>
        <tissue evidence="12">Salivary glands</tissue>
    </source>
</reference>
<dbReference type="GO" id="GO:0070860">
    <property type="term" value="C:RNA polymerase I core factor complex"/>
    <property type="evidence" value="ECO:0007669"/>
    <property type="project" value="InterPro"/>
</dbReference>
<dbReference type="GO" id="GO:0042790">
    <property type="term" value="P:nucleolar large rRNA transcription by RNA polymerase I"/>
    <property type="evidence" value="ECO:0007669"/>
    <property type="project" value="TreeGrafter"/>
</dbReference>
<sequence>KTPQCPNCGGSDYVLESGFYFCTECNVQSQEIIEQVYDHYGGQTTFSLPHKNTSILKDEIPQKEVVEIKKQLTSWEVLNHILVGLIKELELLGVTSDIKRIVLKLWAAYLKKIEVAFISQHVEKKPRLGVLFRRKDAELVYGATDEVSRAHRKPVYRPKKRQRQKSLSSTSDTSRTTLSSRSEKYRLSLKKKALAKAEYLEKTSTCSQNSLLTMETISDRSLSQKSSQRSYKLRYTKYAQETFLSLLENAKNLEVEERKDLQTKWKEREVKSIRYMNLTKIVAIIRLALILVQEDIHLADIFRWNEEGYISIGQAEKLLPADVTIEKDVKAIFYNFPNSRYCLELNVGRLYNFLELKDCKINLRPTIQRYCQELSLPAQVMEIIDKLIYIKSAECNISTTANYEGRAMAMIVFVLKLLFGLDGVTERKLSSLAIKINNIDNQDKVSFSWLHWMKFINARGAVCSYYHASTREKLYPNSRFGGPDPFLSQWDNTPVRQILQREHVINHSLKNTLQRSLRGWMSGTVEPIVPSKTPMTSILNLVLTKHSHNISPKLLAILKTDFQQQSLDYLLSPDMQNCLETEFDITIKSNLGSKFILESGRPFPREVKKIKPFKSKRTKVELHFYNKYEESNNCSSAELDSSVSINEDSILKTKSNSTYYIPRKCWIYKGKCSRLAISAADFDNFAIQVFPESFYWLLKECARIIGQPIRDLYYELMIVQSFYVNFKF</sequence>
<dbReference type="AlphaFoldDB" id="A0A023EY39"/>
<evidence type="ECO:0000256" key="4">
    <source>
        <dbReference type="ARBA" id="ARBA00022771"/>
    </source>
</evidence>
<comment type="subcellular location">
    <subcellularLocation>
        <location evidence="1">Nucleus</location>
        <location evidence="1">Nucleolus</location>
    </subcellularLocation>
</comment>